<dbReference type="SUPFAM" id="SSF47090">
    <property type="entry name" value="PGBD-like"/>
    <property type="match status" value="1"/>
</dbReference>
<dbReference type="Proteomes" id="UP000216533">
    <property type="component" value="Unassembled WGS sequence"/>
</dbReference>
<dbReference type="InterPro" id="IPR036365">
    <property type="entry name" value="PGBD-like_sf"/>
</dbReference>
<dbReference type="CDD" id="cd06418">
    <property type="entry name" value="GH25_BacA-like"/>
    <property type="match status" value="1"/>
</dbReference>
<comment type="caution">
    <text evidence="2">The sequence shown here is derived from an EMBL/GenBank/DDBJ whole genome shotgun (WGS) entry which is preliminary data.</text>
</comment>
<gene>
    <name evidence="2" type="ORF">CGZ92_00140</name>
</gene>
<dbReference type="EMBL" id="NMVI01000002">
    <property type="protein sequence ID" value="OYN91496.1"/>
    <property type="molecule type" value="Genomic_DNA"/>
</dbReference>
<organism evidence="2 3">
    <name type="scientific">Parenemella sanctibonifatiensis</name>
    <dbReference type="NCBI Taxonomy" id="2016505"/>
    <lineage>
        <taxon>Bacteria</taxon>
        <taxon>Bacillati</taxon>
        <taxon>Actinomycetota</taxon>
        <taxon>Actinomycetes</taxon>
        <taxon>Propionibacteriales</taxon>
        <taxon>Propionibacteriaceae</taxon>
        <taxon>Parenemella</taxon>
    </lineage>
</organism>
<evidence type="ECO:0000259" key="1">
    <source>
        <dbReference type="Pfam" id="PF08924"/>
    </source>
</evidence>
<evidence type="ECO:0000313" key="2">
    <source>
        <dbReference type="EMBL" id="OYN91496.1"/>
    </source>
</evidence>
<reference evidence="2 3" key="1">
    <citation type="submission" date="2017-07" db="EMBL/GenBank/DDBJ databases">
        <title>Draft whole genome sequences of clinical Proprionibacteriaceae strains.</title>
        <authorList>
            <person name="Bernier A.-M."/>
            <person name="Bernard K."/>
            <person name="Domingo M.-C."/>
        </authorList>
    </citation>
    <scope>NUCLEOTIDE SEQUENCE [LARGE SCALE GENOMIC DNA]</scope>
    <source>
        <strain evidence="2 3">NML 160184</strain>
    </source>
</reference>
<dbReference type="Gene3D" id="3.20.20.80">
    <property type="entry name" value="Glycosidases"/>
    <property type="match status" value="1"/>
</dbReference>
<dbReference type="AlphaFoldDB" id="A0A255EIZ6"/>
<evidence type="ECO:0000313" key="3">
    <source>
        <dbReference type="Proteomes" id="UP000216533"/>
    </source>
</evidence>
<name>A0A255EIZ6_9ACTN</name>
<protein>
    <recommendedName>
        <fullName evidence="1">Rv2525c-like glycoside hydrolase-like domain-containing protein</fullName>
    </recommendedName>
</protein>
<feature type="domain" description="Rv2525c-like glycoside hydrolase-like" evidence="1">
    <location>
        <begin position="274"/>
        <end position="458"/>
    </location>
</feature>
<proteinExistence type="predicted"/>
<dbReference type="Pfam" id="PF08924">
    <property type="entry name" value="Rv2525c_GlyHyd-like"/>
    <property type="match status" value="1"/>
</dbReference>
<accession>A0A255EIZ6</accession>
<sequence>MRALIRALQHELGIAALSDTFGPSTAAAVDAIGPIGPATPHPAISRIYNLLIGGLYAKGYNGGNGTLPGVWTAQTTSGVKAIQRDIGLPQTSSVSSKLFKAILNMDAYVLVGSGTPAIREAQQWLNRTYLTRPWFSIIPSDGSYSRGVQKALVYAIQDELAVPGANGNYGPGTRSAVAAARIISSGSADNETEKLVRLFQAALRFNSYDVGFSGAFTASDASIVSTFQTFSLLSVTAASNYQTWSSLLVSNGDPERDGSAADTITTLTPDRAKALTDAGRRVVGRYLTNVETPGSLNKRIQDGELADAFAAHLRVFPIYQTTGITALYFSADQGAVDARLANDAATGFGFERNTTIYFAVDFDATDNDISTHILPHFAAINNAMRILGDRYRIGVYGTRNVCRRVSDSGYATFSFVAGMSTGYSGNLGYPLPKNWAFDQISTLTVGTGSSAIEIDNNICSERDRGQGTVSVPSGASALDASWDHSRTMDLQADLQEYVDALTEYDPPHLPIYGGIPASVTAILRNDALVTSLSRAWGIRKALIQAVATWEYWRQNVADVASDDAVRSWYNYRVLYEIWQESPIGPPPTPPSIPSEDSSTGFAQIFAATDISARNWGMASGYLTSGSHLDASDWKTVWKVWRRLADDTAYNLAAVPLILLWGADEVGVPGEPRTDYTSTQLFDIIRRYNGFGPAAERYARAVTGFYEVFDEHNAALR</sequence>
<dbReference type="SUPFAM" id="SSF51445">
    <property type="entry name" value="(Trans)glycosidases"/>
    <property type="match status" value="1"/>
</dbReference>
<dbReference type="InterPro" id="IPR015020">
    <property type="entry name" value="Rv2525c-like_Glyco_Hydro-like"/>
</dbReference>
<dbReference type="InterPro" id="IPR017853">
    <property type="entry name" value="GH"/>
</dbReference>